<accession>A0A9P9E4P9</accession>
<dbReference type="AlphaFoldDB" id="A0A9P9E4P9"/>
<evidence type="ECO:0000313" key="3">
    <source>
        <dbReference type="Proteomes" id="UP000700596"/>
    </source>
</evidence>
<dbReference type="Proteomes" id="UP000700596">
    <property type="component" value="Unassembled WGS sequence"/>
</dbReference>
<sequence length="166" mass="18734">MAGVVLWSRAQAIVAQVVIIPTVAGVWDMHSRITNLLPLIVSYWPELGHLSRAAFTRTMIENERAALPRATPKTRVYIDFGFFSISGFLIFHNYSASKVISKLRMRKDPPAQPLQLEIASTTPQRYKAVAQGTVCKKKRSIAAPEIRLVFAHPRLFFSLDQDQKEL</sequence>
<keyword evidence="3" id="KW-1185">Reference proteome</keyword>
<feature type="transmembrane region" description="Helical" evidence="1">
    <location>
        <begin position="76"/>
        <end position="96"/>
    </location>
</feature>
<keyword evidence="1" id="KW-0812">Transmembrane</keyword>
<keyword evidence="1" id="KW-1133">Transmembrane helix</keyword>
<gene>
    <name evidence="2" type="ORF">B0J11DRAFT_577291</name>
</gene>
<reference evidence="2" key="1">
    <citation type="journal article" date="2021" name="Nat. Commun.">
        <title>Genetic determinants of endophytism in the Arabidopsis root mycobiome.</title>
        <authorList>
            <person name="Mesny F."/>
            <person name="Miyauchi S."/>
            <person name="Thiergart T."/>
            <person name="Pickel B."/>
            <person name="Atanasova L."/>
            <person name="Karlsson M."/>
            <person name="Huettel B."/>
            <person name="Barry K.W."/>
            <person name="Haridas S."/>
            <person name="Chen C."/>
            <person name="Bauer D."/>
            <person name="Andreopoulos W."/>
            <person name="Pangilinan J."/>
            <person name="LaButti K."/>
            <person name="Riley R."/>
            <person name="Lipzen A."/>
            <person name="Clum A."/>
            <person name="Drula E."/>
            <person name="Henrissat B."/>
            <person name="Kohler A."/>
            <person name="Grigoriev I.V."/>
            <person name="Martin F.M."/>
            <person name="Hacquard S."/>
        </authorList>
    </citation>
    <scope>NUCLEOTIDE SEQUENCE</scope>
    <source>
        <strain evidence="2">MPI-CAGE-CH-0243</strain>
    </source>
</reference>
<proteinExistence type="predicted"/>
<keyword evidence="1" id="KW-0472">Membrane</keyword>
<organism evidence="2 3">
    <name type="scientific">Dendryphion nanum</name>
    <dbReference type="NCBI Taxonomy" id="256645"/>
    <lineage>
        <taxon>Eukaryota</taxon>
        <taxon>Fungi</taxon>
        <taxon>Dikarya</taxon>
        <taxon>Ascomycota</taxon>
        <taxon>Pezizomycotina</taxon>
        <taxon>Dothideomycetes</taxon>
        <taxon>Pleosporomycetidae</taxon>
        <taxon>Pleosporales</taxon>
        <taxon>Torulaceae</taxon>
        <taxon>Dendryphion</taxon>
    </lineage>
</organism>
<name>A0A9P9E4P9_9PLEO</name>
<comment type="caution">
    <text evidence="2">The sequence shown here is derived from an EMBL/GenBank/DDBJ whole genome shotgun (WGS) entry which is preliminary data.</text>
</comment>
<dbReference type="EMBL" id="JAGMWT010000003">
    <property type="protein sequence ID" value="KAH7132369.1"/>
    <property type="molecule type" value="Genomic_DNA"/>
</dbReference>
<evidence type="ECO:0000313" key="2">
    <source>
        <dbReference type="EMBL" id="KAH7132369.1"/>
    </source>
</evidence>
<protein>
    <submittedName>
        <fullName evidence="2">Uncharacterized protein</fullName>
    </submittedName>
</protein>
<evidence type="ECO:0000256" key="1">
    <source>
        <dbReference type="SAM" id="Phobius"/>
    </source>
</evidence>